<dbReference type="GO" id="GO:0005524">
    <property type="term" value="F:ATP binding"/>
    <property type="evidence" value="ECO:0007669"/>
    <property type="project" value="UniProtKB-KW"/>
</dbReference>
<organism evidence="4 5">
    <name type="scientific">Pedobacter psychrophilus</name>
    <dbReference type="NCBI Taxonomy" id="1826909"/>
    <lineage>
        <taxon>Bacteria</taxon>
        <taxon>Pseudomonadati</taxon>
        <taxon>Bacteroidota</taxon>
        <taxon>Sphingobacteriia</taxon>
        <taxon>Sphingobacteriales</taxon>
        <taxon>Sphingobacteriaceae</taxon>
        <taxon>Pedobacter</taxon>
    </lineage>
</organism>
<sequence length="265" mass="31371">MNKEFKIIPINLLNEYTSKLNPHVFEKFNQLEDSDLSIEIFSFYTSVSAVFSSKIEGENIDLDSFIKYKRFGNEYLPDYTQKIDDLYEAYIFAMKNIINEKNLNLTHSLITKHILKKTQQGKFRTNNMFVVTKDGKIEYVATAPEKVKEEMRKFYSDLKILLVQELTFGEVLYYAAMIHLVFVKIHPFNDGNGRMARLIEKWFIAQKLGEKAWYVQSEKNYYDLHQTYYQNIRKLGLDYEELDFEQSLSFLLMLPNAINKINSNF</sequence>
<dbReference type="SUPFAM" id="SSF140931">
    <property type="entry name" value="Fic-like"/>
    <property type="match status" value="1"/>
</dbReference>
<feature type="binding site" evidence="2">
    <location>
        <begin position="190"/>
        <end position="197"/>
    </location>
    <ligand>
        <name>ATP</name>
        <dbReference type="ChEBI" id="CHEBI:30616"/>
    </ligand>
</feature>
<comment type="caution">
    <text evidence="4">The sequence shown here is derived from an EMBL/GenBank/DDBJ whole genome shotgun (WGS) entry which is preliminary data.</text>
</comment>
<dbReference type="PANTHER" id="PTHR13504">
    <property type="entry name" value="FIDO DOMAIN-CONTAINING PROTEIN DDB_G0283145"/>
    <property type="match status" value="1"/>
</dbReference>
<protein>
    <recommendedName>
        <fullName evidence="3">Fido domain-containing protein</fullName>
    </recommendedName>
</protein>
<accession>A0A179DEZ8</accession>
<dbReference type="InterPro" id="IPR036597">
    <property type="entry name" value="Fido-like_dom_sf"/>
</dbReference>
<evidence type="ECO:0000313" key="4">
    <source>
        <dbReference type="EMBL" id="OAQ39601.1"/>
    </source>
</evidence>
<dbReference type="AlphaFoldDB" id="A0A179DEZ8"/>
<dbReference type="PANTHER" id="PTHR13504:SF38">
    <property type="entry name" value="FIDO DOMAIN-CONTAINING PROTEIN"/>
    <property type="match status" value="1"/>
</dbReference>
<proteinExistence type="predicted"/>
<evidence type="ECO:0000259" key="3">
    <source>
        <dbReference type="PROSITE" id="PS51459"/>
    </source>
</evidence>
<keyword evidence="2" id="KW-0067">ATP-binding</keyword>
<dbReference type="OrthoDB" id="9814400at2"/>
<dbReference type="Gene3D" id="1.10.3290.10">
    <property type="entry name" value="Fido-like domain"/>
    <property type="match status" value="1"/>
</dbReference>
<dbReference type="RefSeq" id="WP_068822217.1">
    <property type="nucleotide sequence ID" value="NZ_LWHJ01000027.1"/>
</dbReference>
<dbReference type="InterPro" id="IPR003812">
    <property type="entry name" value="Fido"/>
</dbReference>
<feature type="domain" description="Fido" evidence="3">
    <location>
        <begin position="98"/>
        <end position="253"/>
    </location>
</feature>
<reference evidence="4 5" key="1">
    <citation type="submission" date="2016-04" db="EMBL/GenBank/DDBJ databases">
        <authorList>
            <person name="Evans L.H."/>
            <person name="Alamgir A."/>
            <person name="Owens N."/>
            <person name="Weber N.D."/>
            <person name="Virtaneva K."/>
            <person name="Barbian K."/>
            <person name="Babar A."/>
            <person name="Rosenke K."/>
        </authorList>
    </citation>
    <scope>NUCLEOTIDE SEQUENCE [LARGE SCALE GENOMIC DNA]</scope>
    <source>
        <strain evidence="4 5">CCM 8644</strain>
    </source>
</reference>
<dbReference type="EMBL" id="LWHJ01000027">
    <property type="protein sequence ID" value="OAQ39601.1"/>
    <property type="molecule type" value="Genomic_DNA"/>
</dbReference>
<evidence type="ECO:0000256" key="2">
    <source>
        <dbReference type="PIRSR" id="PIRSR640198-2"/>
    </source>
</evidence>
<dbReference type="STRING" id="1826909.A5893_08395"/>
<evidence type="ECO:0000256" key="1">
    <source>
        <dbReference type="PIRSR" id="PIRSR640198-1"/>
    </source>
</evidence>
<reference evidence="4 5" key="2">
    <citation type="submission" date="2016-06" db="EMBL/GenBank/DDBJ databases">
        <title>Pedobacter psychrophilus sp. nov., isolated from Antarctic fragmentary rock.</title>
        <authorList>
            <person name="Svec P."/>
        </authorList>
    </citation>
    <scope>NUCLEOTIDE SEQUENCE [LARGE SCALE GENOMIC DNA]</scope>
    <source>
        <strain evidence="4 5">CCM 8644</strain>
    </source>
</reference>
<evidence type="ECO:0000313" key="5">
    <source>
        <dbReference type="Proteomes" id="UP000078459"/>
    </source>
</evidence>
<gene>
    <name evidence="4" type="ORF">A5893_08395</name>
</gene>
<keyword evidence="2" id="KW-0547">Nucleotide-binding</keyword>
<keyword evidence="5" id="KW-1185">Reference proteome</keyword>
<name>A0A179DEZ8_9SPHI</name>
<dbReference type="Proteomes" id="UP000078459">
    <property type="component" value="Unassembled WGS sequence"/>
</dbReference>
<dbReference type="PROSITE" id="PS51459">
    <property type="entry name" value="FIDO"/>
    <property type="match status" value="1"/>
</dbReference>
<feature type="active site" evidence="1">
    <location>
        <position position="186"/>
    </location>
</feature>
<dbReference type="InterPro" id="IPR040198">
    <property type="entry name" value="Fido_containing"/>
</dbReference>
<dbReference type="Pfam" id="PF02661">
    <property type="entry name" value="Fic"/>
    <property type="match status" value="1"/>
</dbReference>